<evidence type="ECO:0000313" key="1">
    <source>
        <dbReference type="EMBL" id="KAE9409746.1"/>
    </source>
</evidence>
<proteinExistence type="predicted"/>
<reference evidence="1" key="1">
    <citation type="journal article" date="2019" name="Environ. Microbiol.">
        <title>Fungal ecological strategies reflected in gene transcription - a case study of two litter decomposers.</title>
        <authorList>
            <person name="Barbi F."/>
            <person name="Kohler A."/>
            <person name="Barry K."/>
            <person name="Baskaran P."/>
            <person name="Daum C."/>
            <person name="Fauchery L."/>
            <person name="Ihrmark K."/>
            <person name="Kuo A."/>
            <person name="LaButti K."/>
            <person name="Lipzen A."/>
            <person name="Morin E."/>
            <person name="Grigoriev I.V."/>
            <person name="Henrissat B."/>
            <person name="Lindahl B."/>
            <person name="Martin F."/>
        </authorList>
    </citation>
    <scope>NUCLEOTIDE SEQUENCE</scope>
    <source>
        <strain evidence="1">JB14</strain>
    </source>
</reference>
<gene>
    <name evidence="1" type="ORF">BT96DRAFT_913252</name>
</gene>
<feature type="non-terminal residue" evidence="1">
    <location>
        <position position="86"/>
    </location>
</feature>
<organism evidence="1 2">
    <name type="scientific">Gymnopus androsaceus JB14</name>
    <dbReference type="NCBI Taxonomy" id="1447944"/>
    <lineage>
        <taxon>Eukaryota</taxon>
        <taxon>Fungi</taxon>
        <taxon>Dikarya</taxon>
        <taxon>Basidiomycota</taxon>
        <taxon>Agaricomycotina</taxon>
        <taxon>Agaricomycetes</taxon>
        <taxon>Agaricomycetidae</taxon>
        <taxon>Agaricales</taxon>
        <taxon>Marasmiineae</taxon>
        <taxon>Omphalotaceae</taxon>
        <taxon>Gymnopus</taxon>
    </lineage>
</organism>
<accession>A0A6A4IGL5</accession>
<evidence type="ECO:0000313" key="2">
    <source>
        <dbReference type="Proteomes" id="UP000799118"/>
    </source>
</evidence>
<keyword evidence="2" id="KW-1185">Reference proteome</keyword>
<dbReference type="AlphaFoldDB" id="A0A6A4IGL5"/>
<protein>
    <submittedName>
        <fullName evidence="1">Uncharacterized protein</fullName>
    </submittedName>
</protein>
<sequence length="86" mass="9924">MQLASLPAALLLLFALFSFSWLLLLMYIAATYSPFQHFFVLCKVFLFYPEYRASCTSLGGVFLNLVLRMAFQLTRPLPRILLIRTN</sequence>
<dbReference type="EMBL" id="ML769387">
    <property type="protein sequence ID" value="KAE9409746.1"/>
    <property type="molecule type" value="Genomic_DNA"/>
</dbReference>
<name>A0A6A4IGL5_9AGAR</name>
<dbReference type="Proteomes" id="UP000799118">
    <property type="component" value="Unassembled WGS sequence"/>
</dbReference>